<sequence>MDSFCDWWERICEATSGMVQQGLNSLVILGAWILWNHHNRCVFDGVSPSVTQALVLAGEERRLWSSADAKGISSLTAHQDGS</sequence>
<proteinExistence type="predicted"/>
<protein>
    <submittedName>
        <fullName evidence="1">Uncharacterized protein</fullName>
    </submittedName>
</protein>
<organism evidence="1 2">
    <name type="scientific">Eleusine coracana subsp. coracana</name>
    <dbReference type="NCBI Taxonomy" id="191504"/>
    <lineage>
        <taxon>Eukaryota</taxon>
        <taxon>Viridiplantae</taxon>
        <taxon>Streptophyta</taxon>
        <taxon>Embryophyta</taxon>
        <taxon>Tracheophyta</taxon>
        <taxon>Spermatophyta</taxon>
        <taxon>Magnoliopsida</taxon>
        <taxon>Liliopsida</taxon>
        <taxon>Poales</taxon>
        <taxon>Poaceae</taxon>
        <taxon>PACMAD clade</taxon>
        <taxon>Chloridoideae</taxon>
        <taxon>Cynodonteae</taxon>
        <taxon>Eleusininae</taxon>
        <taxon>Eleusine</taxon>
    </lineage>
</organism>
<reference evidence="1" key="2">
    <citation type="submission" date="2021-12" db="EMBL/GenBank/DDBJ databases">
        <title>Resequencing data analysis of finger millet.</title>
        <authorList>
            <person name="Hatakeyama M."/>
            <person name="Aluri S."/>
            <person name="Balachadran M.T."/>
            <person name="Sivarajan S.R."/>
            <person name="Poveda L."/>
            <person name="Shimizu-Inatsugi R."/>
            <person name="Schlapbach R."/>
            <person name="Sreeman S.M."/>
            <person name="Shimizu K.K."/>
        </authorList>
    </citation>
    <scope>NUCLEOTIDE SEQUENCE</scope>
</reference>
<dbReference type="Proteomes" id="UP001054889">
    <property type="component" value="Unassembled WGS sequence"/>
</dbReference>
<dbReference type="EMBL" id="BQKI01000010">
    <property type="protein sequence ID" value="GJN03248.1"/>
    <property type="molecule type" value="Genomic_DNA"/>
</dbReference>
<dbReference type="AlphaFoldDB" id="A0AAV5CZE1"/>
<evidence type="ECO:0000313" key="2">
    <source>
        <dbReference type="Proteomes" id="UP001054889"/>
    </source>
</evidence>
<comment type="caution">
    <text evidence="1">The sequence shown here is derived from an EMBL/GenBank/DDBJ whole genome shotgun (WGS) entry which is preliminary data.</text>
</comment>
<accession>A0AAV5CZE1</accession>
<name>A0AAV5CZE1_ELECO</name>
<gene>
    <name evidence="1" type="primary">ga20671</name>
    <name evidence="1" type="ORF">PR202_ga20671</name>
</gene>
<keyword evidence="2" id="KW-1185">Reference proteome</keyword>
<evidence type="ECO:0000313" key="1">
    <source>
        <dbReference type="EMBL" id="GJN03248.1"/>
    </source>
</evidence>
<reference evidence="1" key="1">
    <citation type="journal article" date="2018" name="DNA Res.">
        <title>Multiple hybrid de novo genome assembly of finger millet, an orphan allotetraploid crop.</title>
        <authorList>
            <person name="Hatakeyama M."/>
            <person name="Aluri S."/>
            <person name="Balachadran M.T."/>
            <person name="Sivarajan S.R."/>
            <person name="Patrignani A."/>
            <person name="Gruter S."/>
            <person name="Poveda L."/>
            <person name="Shimizu-Inatsugi R."/>
            <person name="Baeten J."/>
            <person name="Francoijs K.J."/>
            <person name="Nataraja K.N."/>
            <person name="Reddy Y.A.N."/>
            <person name="Phadnis S."/>
            <person name="Ravikumar R.L."/>
            <person name="Schlapbach R."/>
            <person name="Sreeman S.M."/>
            <person name="Shimizu K.K."/>
        </authorList>
    </citation>
    <scope>NUCLEOTIDE SEQUENCE</scope>
</reference>